<keyword evidence="1" id="KW-0812">Transmembrane</keyword>
<gene>
    <name evidence="2" type="ORF">B9O19_01056</name>
</gene>
<sequence>MSTIYSYIIKAHTKYIDFNFIQSGDNMNCLKIIFVYIGLIIGAGFASGREICEYFNFCSNTDYTGVCIASILFIFVCYAILKKSMKYELYTISDYVKHTLSFSKILQKFFLVLIFFDLTCGLIVMLSSCGEIFTNVFGIPKLAGAVILSALCFIVFIFDIKGIAAINIILVPIITVTILFISIFSILSKIYSPTFFLTDFLSGSGRNMIFLAVCYVSYNTLTAASVLSPLTKEVKDRKTILISSAIAGSIIGLLIFLVWFAIGMNFSTVWYESFPLQKLAGLIDKNFESIYSICLMMSIFTTAVSEGYGILSYFNIITLKRRIIISILLFVIILPFSMINFAYLVKHLYYILGSLGMLWMLVVLIDYLRDLKH</sequence>
<feature type="transmembrane region" description="Helical" evidence="1">
    <location>
        <begin position="239"/>
        <end position="262"/>
    </location>
</feature>
<feature type="transmembrane region" description="Helical" evidence="1">
    <location>
        <begin position="290"/>
        <end position="311"/>
    </location>
</feature>
<feature type="transmembrane region" description="Helical" evidence="1">
    <location>
        <begin position="208"/>
        <end position="227"/>
    </location>
</feature>
<feature type="transmembrane region" description="Helical" evidence="1">
    <location>
        <begin position="323"/>
        <end position="343"/>
    </location>
</feature>
<dbReference type="PANTHER" id="PTHR37814">
    <property type="entry name" value="CONSERVED MEMBRANE PROTEIN"/>
    <property type="match status" value="1"/>
</dbReference>
<dbReference type="AlphaFoldDB" id="A0A2K9P1T7"/>
<protein>
    <submittedName>
        <fullName evidence="2">Membrane protein</fullName>
    </submittedName>
</protein>
<keyword evidence="1" id="KW-0472">Membrane</keyword>
<dbReference type="InterPro" id="IPR038728">
    <property type="entry name" value="YkvI-like"/>
</dbReference>
<feature type="transmembrane region" description="Helical" evidence="1">
    <location>
        <begin position="349"/>
        <end position="368"/>
    </location>
</feature>
<feature type="transmembrane region" description="Helical" evidence="1">
    <location>
        <begin position="29"/>
        <end position="48"/>
    </location>
</feature>
<evidence type="ECO:0000313" key="3">
    <source>
        <dbReference type="Proteomes" id="UP000235589"/>
    </source>
</evidence>
<feature type="transmembrane region" description="Helical" evidence="1">
    <location>
        <begin position="63"/>
        <end position="81"/>
    </location>
</feature>
<dbReference type="Proteomes" id="UP000235589">
    <property type="component" value="Chromosome"/>
</dbReference>
<proteinExistence type="predicted"/>
<feature type="transmembrane region" description="Helical" evidence="1">
    <location>
        <begin position="165"/>
        <end position="188"/>
    </location>
</feature>
<keyword evidence="3" id="KW-1185">Reference proteome</keyword>
<feature type="transmembrane region" description="Helical" evidence="1">
    <location>
        <begin position="109"/>
        <end position="133"/>
    </location>
</feature>
<evidence type="ECO:0000313" key="2">
    <source>
        <dbReference type="EMBL" id="AUO19224.1"/>
    </source>
</evidence>
<keyword evidence="1" id="KW-1133">Transmembrane helix</keyword>
<organism evidence="2 3">
    <name type="scientific">Monoglobus pectinilyticus</name>
    <dbReference type="NCBI Taxonomy" id="1981510"/>
    <lineage>
        <taxon>Bacteria</taxon>
        <taxon>Bacillati</taxon>
        <taxon>Bacillota</taxon>
        <taxon>Clostridia</taxon>
        <taxon>Monoglobales</taxon>
        <taxon>Monoglobaceae</taxon>
        <taxon>Monoglobus</taxon>
    </lineage>
</organism>
<evidence type="ECO:0000256" key="1">
    <source>
        <dbReference type="SAM" id="Phobius"/>
    </source>
</evidence>
<dbReference type="KEGG" id="mpec:B9O19_01056"/>
<feature type="transmembrane region" description="Helical" evidence="1">
    <location>
        <begin position="139"/>
        <end position="158"/>
    </location>
</feature>
<name>A0A2K9P1T7_9FIRM</name>
<accession>A0A2K9P1T7</accession>
<dbReference type="EMBL" id="CP020991">
    <property type="protein sequence ID" value="AUO19224.1"/>
    <property type="molecule type" value="Genomic_DNA"/>
</dbReference>
<dbReference type="PANTHER" id="PTHR37814:SF1">
    <property type="entry name" value="MEMBRANE PROTEIN"/>
    <property type="match status" value="1"/>
</dbReference>
<reference evidence="2 3" key="1">
    <citation type="submission" date="2017-04" db="EMBL/GenBank/DDBJ databases">
        <title>Monoglobus pectinilyticus 14 draft genome.</title>
        <authorList>
            <person name="Kim C."/>
            <person name="Rosendale D.I."/>
            <person name="Kelly W.J."/>
            <person name="Tannock G.W."/>
            <person name="Patchett M.L."/>
            <person name="Jordens J.Z."/>
        </authorList>
    </citation>
    <scope>NUCLEOTIDE SEQUENCE [LARGE SCALE GENOMIC DNA]</scope>
    <source>
        <strain evidence="2 3">14</strain>
    </source>
</reference>